<sequence>MKKTLFLCLLLIGLFSYGQEGIDTTKWEKRIYDGETIYVRKSTPDTDTKTRNKIEKERKEYFLQNPYNIKLNTFGLGIEKKLLKTLTIYAEAGSGFYIYWGSEGSGYGFLPYIKIEPRIYVNLFRREHEGKDVGYYSATFLNGIVQKIFGDSEMASIVYGFGVGAQYKILKHFYYGYNFGAGYTNYNGSYPKSEILPMIKTHIGFVF</sequence>
<organism evidence="2 3">
    <name type="scientific">Candidatus Venteria ishoeyi</name>
    <dbReference type="NCBI Taxonomy" id="1899563"/>
    <lineage>
        <taxon>Bacteria</taxon>
        <taxon>Pseudomonadati</taxon>
        <taxon>Pseudomonadota</taxon>
        <taxon>Gammaproteobacteria</taxon>
        <taxon>Thiotrichales</taxon>
        <taxon>Thiotrichaceae</taxon>
        <taxon>Venteria</taxon>
    </lineage>
</organism>
<dbReference type="Proteomes" id="UP000236724">
    <property type="component" value="Unassembled WGS sequence"/>
</dbReference>
<evidence type="ECO:0008006" key="4">
    <source>
        <dbReference type="Google" id="ProtNLM"/>
    </source>
</evidence>
<dbReference type="EMBL" id="FMSV02000263">
    <property type="protein sequence ID" value="SEH05453.1"/>
    <property type="molecule type" value="Genomic_DNA"/>
</dbReference>
<dbReference type="RefSeq" id="WP_103919381.1">
    <property type="nucleotide sequence ID" value="NZ_FMSV02000263.1"/>
</dbReference>
<keyword evidence="3" id="KW-1185">Reference proteome</keyword>
<keyword evidence="1" id="KW-0732">Signal</keyword>
<feature type="chain" id="PRO_5014841654" description="DUF3575 domain-containing protein" evidence="1">
    <location>
        <begin position="19"/>
        <end position="207"/>
    </location>
</feature>
<accession>A0A1H6F7D8</accession>
<evidence type="ECO:0000313" key="2">
    <source>
        <dbReference type="EMBL" id="SEH05453.1"/>
    </source>
</evidence>
<feature type="signal peptide" evidence="1">
    <location>
        <begin position="1"/>
        <end position="18"/>
    </location>
</feature>
<protein>
    <recommendedName>
        <fullName evidence="4">DUF3575 domain-containing protein</fullName>
    </recommendedName>
</protein>
<gene>
    <name evidence="2" type="ORF">MBHS_01307</name>
</gene>
<name>A0A1H6F7D8_9GAMM</name>
<evidence type="ECO:0000313" key="3">
    <source>
        <dbReference type="Proteomes" id="UP000236724"/>
    </source>
</evidence>
<dbReference type="AlphaFoldDB" id="A0A1H6F7D8"/>
<reference evidence="2 3" key="1">
    <citation type="submission" date="2016-10" db="EMBL/GenBank/DDBJ databases">
        <authorList>
            <person name="de Groot N.N."/>
        </authorList>
    </citation>
    <scope>NUCLEOTIDE SEQUENCE [LARGE SCALE GENOMIC DNA]</scope>
    <source>
        <strain evidence="2">MBHS1</strain>
    </source>
</reference>
<dbReference type="OrthoDB" id="883248at2"/>
<proteinExistence type="predicted"/>
<evidence type="ECO:0000256" key="1">
    <source>
        <dbReference type="SAM" id="SignalP"/>
    </source>
</evidence>